<dbReference type="Proteomes" id="UP000198211">
    <property type="component" value="Unassembled WGS sequence"/>
</dbReference>
<dbReference type="SUPFAM" id="SSF56672">
    <property type="entry name" value="DNA/RNA polymerases"/>
    <property type="match status" value="1"/>
</dbReference>
<keyword evidence="3" id="KW-1185">Reference proteome</keyword>
<feature type="domain" description="Reverse transcriptase" evidence="1">
    <location>
        <begin position="1"/>
        <end position="100"/>
    </location>
</feature>
<dbReference type="InterPro" id="IPR043502">
    <property type="entry name" value="DNA/RNA_pol_sf"/>
</dbReference>
<evidence type="ECO:0000313" key="2">
    <source>
        <dbReference type="EMBL" id="OWZ10769.1"/>
    </source>
</evidence>
<evidence type="ECO:0000313" key="3">
    <source>
        <dbReference type="Proteomes" id="UP000198211"/>
    </source>
</evidence>
<dbReference type="OrthoDB" id="118603at2759"/>
<dbReference type="AlphaFoldDB" id="A0A225W0P2"/>
<dbReference type="EMBL" id="NBNE01002337">
    <property type="protein sequence ID" value="OWZ10769.1"/>
    <property type="molecule type" value="Genomic_DNA"/>
</dbReference>
<reference evidence="3" key="1">
    <citation type="submission" date="2017-03" db="EMBL/GenBank/DDBJ databases">
        <title>Phytopthora megakarya and P. palmivora, two closely related causual agents of cacao black pod achieved similar genome size and gene model numbers by different mechanisms.</title>
        <authorList>
            <person name="Ali S."/>
            <person name="Shao J."/>
            <person name="Larry D.J."/>
            <person name="Kronmiller B."/>
            <person name="Shen D."/>
            <person name="Strem M.D."/>
            <person name="Melnick R.L."/>
            <person name="Guiltinan M.J."/>
            <person name="Tyler B.M."/>
            <person name="Meinhardt L.W."/>
            <person name="Bailey B.A."/>
        </authorList>
    </citation>
    <scope>NUCLEOTIDE SEQUENCE [LARGE SCALE GENOMIC DNA]</scope>
    <source>
        <strain evidence="3">zdho120</strain>
    </source>
</reference>
<dbReference type="InterPro" id="IPR000477">
    <property type="entry name" value="RT_dom"/>
</dbReference>
<dbReference type="PANTHER" id="PTHR33064">
    <property type="entry name" value="POL PROTEIN"/>
    <property type="match status" value="1"/>
</dbReference>
<dbReference type="Gene3D" id="3.10.10.10">
    <property type="entry name" value="HIV Type 1 Reverse Transcriptase, subunit A, domain 1"/>
    <property type="match status" value="1"/>
</dbReference>
<organism evidence="2 3">
    <name type="scientific">Phytophthora megakarya</name>
    <dbReference type="NCBI Taxonomy" id="4795"/>
    <lineage>
        <taxon>Eukaryota</taxon>
        <taxon>Sar</taxon>
        <taxon>Stramenopiles</taxon>
        <taxon>Oomycota</taxon>
        <taxon>Peronosporomycetes</taxon>
        <taxon>Peronosporales</taxon>
        <taxon>Peronosporaceae</taxon>
        <taxon>Phytophthora</taxon>
    </lineage>
</organism>
<name>A0A225W0P2_9STRA</name>
<sequence>MAHHDDSQEIFSFMPDDAIYTSTRVPQGATDSALRFQNQIQFMFDTLLYNAAVVWIDDVILFSSTVEEFLQVPRKFLELLRKFNIKMNIMKCKLFQFQVK</sequence>
<dbReference type="Gene3D" id="3.30.70.270">
    <property type="match status" value="1"/>
</dbReference>
<accession>A0A225W0P2</accession>
<evidence type="ECO:0000259" key="1">
    <source>
        <dbReference type="PROSITE" id="PS50878"/>
    </source>
</evidence>
<gene>
    <name evidence="2" type="ORF">PHMEG_00016325</name>
</gene>
<dbReference type="PANTHER" id="PTHR33064:SF37">
    <property type="entry name" value="RIBONUCLEASE H"/>
    <property type="match status" value="1"/>
</dbReference>
<dbReference type="Pfam" id="PF00078">
    <property type="entry name" value="RVT_1"/>
    <property type="match status" value="1"/>
</dbReference>
<comment type="caution">
    <text evidence="2">The sequence shown here is derived from an EMBL/GenBank/DDBJ whole genome shotgun (WGS) entry which is preliminary data.</text>
</comment>
<dbReference type="PROSITE" id="PS50878">
    <property type="entry name" value="RT_POL"/>
    <property type="match status" value="1"/>
</dbReference>
<dbReference type="InterPro" id="IPR043128">
    <property type="entry name" value="Rev_trsase/Diguanyl_cyclase"/>
</dbReference>
<protein>
    <recommendedName>
        <fullName evidence="1">Reverse transcriptase domain-containing protein</fullName>
    </recommendedName>
</protein>
<proteinExistence type="predicted"/>
<dbReference type="InterPro" id="IPR051320">
    <property type="entry name" value="Viral_Replic_Matur_Polypro"/>
</dbReference>